<protein>
    <submittedName>
        <fullName evidence="1">Tetratricopeptide repeat protein</fullName>
    </submittedName>
</protein>
<evidence type="ECO:0000313" key="1">
    <source>
        <dbReference type="EMBL" id="TRY18260.1"/>
    </source>
</evidence>
<proteinExistence type="predicted"/>
<comment type="caution">
    <text evidence="1">The sequence shown here is derived from an EMBL/GenBank/DDBJ whole genome shotgun (WGS) entry which is preliminary data.</text>
</comment>
<dbReference type="InterPro" id="IPR011990">
    <property type="entry name" value="TPR-like_helical_dom_sf"/>
</dbReference>
<dbReference type="EMBL" id="VKKG01000003">
    <property type="protein sequence ID" value="TRY18260.1"/>
    <property type="molecule type" value="Genomic_DNA"/>
</dbReference>
<gene>
    <name evidence="1" type="ORF">FOJ82_09485</name>
</gene>
<dbReference type="SUPFAM" id="SSF48452">
    <property type="entry name" value="TPR-like"/>
    <property type="match status" value="1"/>
</dbReference>
<dbReference type="RefSeq" id="WP_143938236.1">
    <property type="nucleotide sequence ID" value="NZ_VKKG01000003.1"/>
</dbReference>
<organism evidence="1 2">
    <name type="scientific">Tessaracoccus rhinocerotis</name>
    <dbReference type="NCBI Taxonomy" id="1689449"/>
    <lineage>
        <taxon>Bacteria</taxon>
        <taxon>Bacillati</taxon>
        <taxon>Actinomycetota</taxon>
        <taxon>Actinomycetes</taxon>
        <taxon>Propionibacteriales</taxon>
        <taxon>Propionibacteriaceae</taxon>
        <taxon>Tessaracoccus</taxon>
    </lineage>
</organism>
<keyword evidence="2" id="KW-1185">Reference proteome</keyword>
<dbReference type="OrthoDB" id="3637137at2"/>
<name>A0A553K0M8_9ACTN</name>
<dbReference type="Proteomes" id="UP000317638">
    <property type="component" value="Unassembled WGS sequence"/>
</dbReference>
<dbReference type="Gene3D" id="1.25.40.10">
    <property type="entry name" value="Tetratricopeptide repeat domain"/>
    <property type="match status" value="2"/>
</dbReference>
<evidence type="ECO:0000313" key="2">
    <source>
        <dbReference type="Proteomes" id="UP000317638"/>
    </source>
</evidence>
<accession>A0A553K0M8</accession>
<dbReference type="AlphaFoldDB" id="A0A553K0M8"/>
<reference evidence="1 2" key="1">
    <citation type="submission" date="2019-07" db="EMBL/GenBank/DDBJ databases">
        <authorList>
            <person name="Zhou L.-Y."/>
        </authorList>
    </citation>
    <scope>NUCLEOTIDE SEQUENCE [LARGE SCALE GENOMIC DNA]</scope>
    <source>
        <strain evidence="1 2">YIM 101269</strain>
    </source>
</reference>
<sequence length="419" mass="46778">MSTEEMDHVEREADLAWELYEALPTHPEVPRLALRVLAASPQRSGMRILLARHHEALDEFDAAREVLLDLAGRQDQQFVNAARALRDLAITMRDHDEALRWAEVVLRHEQEDWYDHMRLGVATTLATDLETGWRRMDDAVDMCARTDPDSLPYAYTHRALFLLVTYAPVPRFLDAAQRALEANPADEFLTHALAYAYLHEYRLDDAEQHLLGILRADPTDEIAPSLLKMTRTVQAQLEKHEVTVELLRQQGLMELAWGHMRAKEAGTTLADALAALDDLLPDALRAALHPPADRRTAAESHGSPEVAAWHDGQQAGTGALWGEGNTFRLLSAAEVAAMDDAIERDPEAFPQWDADGSYYLQVLTDDVGSYLIEGPRGALYRRSADGDVEIAPSVADWFWDRVADFGGADARPAALRSSH</sequence>